<dbReference type="InterPro" id="IPR036179">
    <property type="entry name" value="Ig-like_dom_sf"/>
</dbReference>
<dbReference type="Pfam" id="PF07686">
    <property type="entry name" value="V-set"/>
    <property type="match status" value="1"/>
</dbReference>
<protein>
    <recommendedName>
        <fullName evidence="1">Immunoglobulin V-set domain-containing protein</fullName>
    </recommendedName>
</protein>
<dbReference type="GeneTree" id="ENSGT00940000175300"/>
<reference evidence="2" key="3">
    <citation type="submission" date="2025-09" db="UniProtKB">
        <authorList>
            <consortium name="Ensembl"/>
        </authorList>
    </citation>
    <scope>IDENTIFICATION</scope>
</reference>
<reference evidence="2" key="2">
    <citation type="submission" date="2025-08" db="UniProtKB">
        <authorList>
            <consortium name="Ensembl"/>
        </authorList>
    </citation>
    <scope>IDENTIFICATION</scope>
</reference>
<keyword evidence="3" id="KW-1185">Reference proteome</keyword>
<evidence type="ECO:0000313" key="3">
    <source>
        <dbReference type="Proteomes" id="UP000314980"/>
    </source>
</evidence>
<dbReference type="AlphaFoldDB" id="A0A4W6G4G8"/>
<evidence type="ECO:0000313" key="2">
    <source>
        <dbReference type="Ensembl" id="ENSLCAP00010058460.1"/>
    </source>
</evidence>
<dbReference type="InterPro" id="IPR013106">
    <property type="entry name" value="Ig_V-set"/>
</dbReference>
<evidence type="ECO:0000259" key="1">
    <source>
        <dbReference type="Pfam" id="PF07686"/>
    </source>
</evidence>
<dbReference type="SUPFAM" id="SSF48726">
    <property type="entry name" value="Immunoglobulin"/>
    <property type="match status" value="1"/>
</dbReference>
<dbReference type="Proteomes" id="UP000314980">
    <property type="component" value="Unassembled WGS sequence"/>
</dbReference>
<dbReference type="STRING" id="8187.ENSLCAP00010058460"/>
<dbReference type="Ensembl" id="ENSLCAT00010060058.1">
    <property type="protein sequence ID" value="ENSLCAP00010058460.1"/>
    <property type="gene ID" value="ENSLCAG00010027265.1"/>
</dbReference>
<dbReference type="Gene3D" id="2.60.40.10">
    <property type="entry name" value="Immunoglobulins"/>
    <property type="match status" value="1"/>
</dbReference>
<feature type="domain" description="Immunoglobulin V-set" evidence="1">
    <location>
        <begin position="36"/>
        <end position="86"/>
    </location>
</feature>
<reference evidence="3" key="1">
    <citation type="submission" date="2015-09" db="EMBL/GenBank/DDBJ databases">
        <authorList>
            <person name="Sai Rama Sridatta P."/>
        </authorList>
    </citation>
    <scope>NUCLEOTIDE SEQUENCE [LARGE SCALE GENOMIC DNA]</scope>
</reference>
<dbReference type="InParanoid" id="A0A4W6G4G8"/>
<organism evidence="2 3">
    <name type="scientific">Lates calcarifer</name>
    <name type="common">Barramundi</name>
    <name type="synonym">Holocentrus calcarifer</name>
    <dbReference type="NCBI Taxonomy" id="8187"/>
    <lineage>
        <taxon>Eukaryota</taxon>
        <taxon>Metazoa</taxon>
        <taxon>Chordata</taxon>
        <taxon>Craniata</taxon>
        <taxon>Vertebrata</taxon>
        <taxon>Euteleostomi</taxon>
        <taxon>Actinopterygii</taxon>
        <taxon>Neopterygii</taxon>
        <taxon>Teleostei</taxon>
        <taxon>Neoteleostei</taxon>
        <taxon>Acanthomorphata</taxon>
        <taxon>Carangaria</taxon>
        <taxon>Carangaria incertae sedis</taxon>
        <taxon>Centropomidae</taxon>
        <taxon>Lates</taxon>
    </lineage>
</organism>
<accession>A0A4W6G4G8</accession>
<sequence>MFVLSLRVIGGNITAVQGGTVFRYDLVQNGPPFVNGRDDRFQFIGNFSDKNGSIQLSNVTLLDEGVYTCIFILFPSGNHETKVPLNLLVCRHQSSPVERGNNVLHHTGLLWVHKYFSTSVINRIE</sequence>
<dbReference type="InterPro" id="IPR013783">
    <property type="entry name" value="Ig-like_fold"/>
</dbReference>
<proteinExistence type="predicted"/>
<name>A0A4W6G4G8_LATCA</name>